<dbReference type="AlphaFoldDB" id="A0A8C4ZFT4"/>
<feature type="signal peptide" evidence="7">
    <location>
        <begin position="1"/>
        <end position="24"/>
    </location>
</feature>
<evidence type="ECO:0000256" key="3">
    <source>
        <dbReference type="ARBA" id="ARBA00022525"/>
    </source>
</evidence>
<dbReference type="GO" id="GO:0005179">
    <property type="term" value="F:hormone activity"/>
    <property type="evidence" value="ECO:0007669"/>
    <property type="project" value="InterPro"/>
</dbReference>
<dbReference type="Pfam" id="PF00214">
    <property type="entry name" value="Calc_CGRP_IAPP"/>
    <property type="match status" value="1"/>
</dbReference>
<sequence>MRSLLPLTVYCISLLTLQPHSLQAVPVADHPVTDRSDLLQRQGVQSDTEALVPEASAVDVSPATPSPAVRRPLESLAESLKRVASSNARAAVSSLAWARPDSGRRILRRSLRTRRNAHHRQHHRHHHHHNSPHSKSNKDGCPLGTCSVHNLSHRLYQLIGQSGREDSPKVNPMSPHSFG</sequence>
<name>A0A8C4ZFT4_GADMO</name>
<dbReference type="GO" id="GO:0010460">
    <property type="term" value="P:positive regulation of heart rate"/>
    <property type="evidence" value="ECO:0007669"/>
    <property type="project" value="TreeGrafter"/>
</dbReference>
<dbReference type="GO" id="GO:0003073">
    <property type="term" value="P:regulation of systemic arterial blood pressure"/>
    <property type="evidence" value="ECO:0007669"/>
    <property type="project" value="TreeGrafter"/>
</dbReference>
<accession>A0A8C4ZFT4</accession>
<dbReference type="Ensembl" id="ENSGMOT00000014313.2">
    <property type="protein sequence ID" value="ENSGMOP00000013950.1"/>
    <property type="gene ID" value="ENSGMOG00000013052.2"/>
</dbReference>
<feature type="compositionally biased region" description="Basic residues" evidence="6">
    <location>
        <begin position="114"/>
        <end position="132"/>
    </location>
</feature>
<feature type="chain" id="PRO_5034879610" evidence="7">
    <location>
        <begin position="25"/>
        <end position="179"/>
    </location>
</feature>
<dbReference type="InterPro" id="IPR021116">
    <property type="entry name" value="Calcitonin/adrenomedullin"/>
</dbReference>
<evidence type="ECO:0000313" key="8">
    <source>
        <dbReference type="Ensembl" id="ENSGMOP00000013950.1"/>
    </source>
</evidence>
<comment type="similarity">
    <text evidence="2">Belongs to the adrenomedullin family.</text>
</comment>
<proteinExistence type="inferred from homology"/>
<keyword evidence="5" id="KW-1015">Disulfide bond</keyword>
<dbReference type="InterPro" id="IPR051665">
    <property type="entry name" value="Adrenomedullin-reg_peptide"/>
</dbReference>
<evidence type="ECO:0000256" key="6">
    <source>
        <dbReference type="SAM" id="MobiDB-lite"/>
    </source>
</evidence>
<evidence type="ECO:0000256" key="1">
    <source>
        <dbReference type="ARBA" id="ARBA00004613"/>
    </source>
</evidence>
<evidence type="ECO:0000256" key="4">
    <source>
        <dbReference type="ARBA" id="ARBA00022729"/>
    </source>
</evidence>
<keyword evidence="4 7" id="KW-0732">Signal</keyword>
<keyword evidence="3" id="KW-0964">Secreted</keyword>
<dbReference type="OrthoDB" id="9907777at2759"/>
<evidence type="ECO:0000313" key="9">
    <source>
        <dbReference type="Proteomes" id="UP000694546"/>
    </source>
</evidence>
<reference evidence="8" key="1">
    <citation type="submission" date="2025-08" db="UniProtKB">
        <authorList>
            <consortium name="Ensembl"/>
        </authorList>
    </citation>
    <scope>IDENTIFICATION</scope>
</reference>
<organism evidence="8 9">
    <name type="scientific">Gadus morhua</name>
    <name type="common">Atlantic cod</name>
    <dbReference type="NCBI Taxonomy" id="8049"/>
    <lineage>
        <taxon>Eukaryota</taxon>
        <taxon>Metazoa</taxon>
        <taxon>Chordata</taxon>
        <taxon>Craniata</taxon>
        <taxon>Vertebrata</taxon>
        <taxon>Euteleostomi</taxon>
        <taxon>Actinopterygii</taxon>
        <taxon>Neopterygii</taxon>
        <taxon>Teleostei</taxon>
        <taxon>Neoteleostei</taxon>
        <taxon>Acanthomorphata</taxon>
        <taxon>Zeiogadaria</taxon>
        <taxon>Gadariae</taxon>
        <taxon>Gadiformes</taxon>
        <taxon>Gadoidei</taxon>
        <taxon>Gadidae</taxon>
        <taxon>Gadus</taxon>
    </lineage>
</organism>
<gene>
    <name evidence="8" type="primary">adm2a</name>
</gene>
<dbReference type="GeneTree" id="ENSGT00940000175182"/>
<reference evidence="8" key="2">
    <citation type="submission" date="2025-09" db="UniProtKB">
        <authorList>
            <consortium name="Ensembl"/>
        </authorList>
    </citation>
    <scope>IDENTIFICATION</scope>
</reference>
<feature type="region of interest" description="Disordered" evidence="6">
    <location>
        <begin position="114"/>
        <end position="141"/>
    </location>
</feature>
<dbReference type="Proteomes" id="UP000694546">
    <property type="component" value="Chromosome 4"/>
</dbReference>
<evidence type="ECO:0000256" key="2">
    <source>
        <dbReference type="ARBA" id="ARBA00010575"/>
    </source>
</evidence>
<evidence type="ECO:0000256" key="7">
    <source>
        <dbReference type="SAM" id="SignalP"/>
    </source>
</evidence>
<dbReference type="GO" id="GO:0005576">
    <property type="term" value="C:extracellular region"/>
    <property type="evidence" value="ECO:0007669"/>
    <property type="project" value="UniProtKB-SubCell"/>
</dbReference>
<dbReference type="PANTHER" id="PTHR23414:SF2">
    <property type="entry name" value="PROTEIN ADM2"/>
    <property type="match status" value="1"/>
</dbReference>
<feature type="region of interest" description="Disordered" evidence="6">
    <location>
        <begin position="44"/>
        <end position="69"/>
    </location>
</feature>
<keyword evidence="9" id="KW-1185">Reference proteome</keyword>
<dbReference type="PANTHER" id="PTHR23414">
    <property type="entry name" value="ADRENOMEDULLIN, ADM"/>
    <property type="match status" value="1"/>
</dbReference>
<dbReference type="GO" id="GO:0007189">
    <property type="term" value="P:adenylate cyclase-activating G protein-coupled receptor signaling pathway"/>
    <property type="evidence" value="ECO:0007669"/>
    <property type="project" value="TreeGrafter"/>
</dbReference>
<dbReference type="OMA" id="RGGHHYP"/>
<comment type="subcellular location">
    <subcellularLocation>
        <location evidence="1">Secreted</location>
    </subcellularLocation>
</comment>
<protein>
    <submittedName>
        <fullName evidence="8">Uncharacterized protein</fullName>
    </submittedName>
</protein>
<evidence type="ECO:0000256" key="5">
    <source>
        <dbReference type="ARBA" id="ARBA00023157"/>
    </source>
</evidence>